<evidence type="ECO:0000313" key="9">
    <source>
        <dbReference type="Proteomes" id="UP000231292"/>
    </source>
</evidence>
<dbReference type="EMBL" id="PCRK01000097">
    <property type="protein sequence ID" value="PIP19221.1"/>
    <property type="molecule type" value="Genomic_DNA"/>
</dbReference>
<accession>A0A2G9YL32</accession>
<dbReference type="PANTHER" id="PTHR35604:SF2">
    <property type="entry name" value="TRANSPOSASE INSH FOR INSERTION SEQUENCE ELEMENT IS5A-RELATED"/>
    <property type="match status" value="1"/>
</dbReference>
<evidence type="ECO:0000256" key="2">
    <source>
        <dbReference type="ARBA" id="ARBA00010075"/>
    </source>
</evidence>
<organism evidence="8 9">
    <name type="scientific">Candidatus Sherwoodlollariibacterium unditelluris</name>
    <dbReference type="NCBI Taxonomy" id="1974757"/>
    <lineage>
        <taxon>Bacteria</taxon>
        <taxon>Pseudomonadati</taxon>
        <taxon>Candidatus Omnitrophota</taxon>
        <taxon>Candidatus Sherwoodlollariibacterium</taxon>
    </lineage>
</organism>
<evidence type="ECO:0000256" key="3">
    <source>
        <dbReference type="ARBA" id="ARBA00022578"/>
    </source>
</evidence>
<keyword evidence="5" id="KW-0233">DNA recombination</keyword>
<evidence type="ECO:0000259" key="7">
    <source>
        <dbReference type="Pfam" id="PF05598"/>
    </source>
</evidence>
<sequence length="337" mass="38799">MITERSPQMLFYNYDLEKIVRANHPLRDVARVVDFRHLAVQFWKVLKKLGRRGYGLDVGIKCLFLQFWYDLSDRELEDRLRDDTGFRWFCGFELEDVTPDHTYFTRIRTLLGAERIGKIFKMILEQAEEKKIVRKVFTFVDATAIKTKETTWAERDKALADGAEKLNNKNIEEYSADKDARFGCKGKDKFWYGYKAHASVDMGSGLIRTVAVTPANVSEQDALKLICPEGGMVVGDKAYCLKTAQETMAIKDCHSGAVLKNNMKGKNKDKDRWLTKLRAPFENVFSKWEHKARYRGLLRVQLQIFLEAIVFNVKRLLVINSPPLFAPAVGGARDHFA</sequence>
<evidence type="ECO:0000256" key="5">
    <source>
        <dbReference type="ARBA" id="ARBA00023172"/>
    </source>
</evidence>
<reference evidence="8 9" key="1">
    <citation type="submission" date="2017-09" db="EMBL/GenBank/DDBJ databases">
        <title>Depth-based differentiation of microbial function through sediment-hosted aquifers and enrichment of novel symbionts in the deep terrestrial subsurface.</title>
        <authorList>
            <person name="Probst A.J."/>
            <person name="Ladd B."/>
            <person name="Jarett J.K."/>
            <person name="Geller-Mcgrath D.E."/>
            <person name="Sieber C.M."/>
            <person name="Emerson J.B."/>
            <person name="Anantharaman K."/>
            <person name="Thomas B.C."/>
            <person name="Malmstrom R."/>
            <person name="Stieglmeier M."/>
            <person name="Klingl A."/>
            <person name="Woyke T."/>
            <person name="Ryan C.M."/>
            <person name="Banfield J.F."/>
        </authorList>
    </citation>
    <scope>NUCLEOTIDE SEQUENCE [LARGE SCALE GENOMIC DNA]</scope>
    <source>
        <strain evidence="8">CG23_combo_of_CG06-09_8_20_14_all_41_10</strain>
    </source>
</reference>
<dbReference type="Pfam" id="PF05598">
    <property type="entry name" value="DUF772"/>
    <property type="match status" value="1"/>
</dbReference>
<protein>
    <submittedName>
        <fullName evidence="8">DDE transposase</fullName>
    </submittedName>
</protein>
<evidence type="ECO:0000256" key="1">
    <source>
        <dbReference type="ARBA" id="ARBA00003544"/>
    </source>
</evidence>
<evidence type="ECO:0000313" key="8">
    <source>
        <dbReference type="EMBL" id="PIP19221.1"/>
    </source>
</evidence>
<feature type="domain" description="Transposase InsH N-terminal" evidence="7">
    <location>
        <begin position="15"/>
        <end position="109"/>
    </location>
</feature>
<evidence type="ECO:0000259" key="6">
    <source>
        <dbReference type="Pfam" id="PF01609"/>
    </source>
</evidence>
<dbReference type="Proteomes" id="UP000231292">
    <property type="component" value="Unassembled WGS sequence"/>
</dbReference>
<dbReference type="GO" id="GO:0004803">
    <property type="term" value="F:transposase activity"/>
    <property type="evidence" value="ECO:0007669"/>
    <property type="project" value="InterPro"/>
</dbReference>
<name>A0A2G9YL32_9BACT</name>
<dbReference type="AlphaFoldDB" id="A0A2G9YL32"/>
<evidence type="ECO:0000256" key="4">
    <source>
        <dbReference type="ARBA" id="ARBA00023125"/>
    </source>
</evidence>
<dbReference type="NCBIfam" id="NF033581">
    <property type="entry name" value="transpos_IS5_4"/>
    <property type="match status" value="1"/>
</dbReference>
<comment type="caution">
    <text evidence="8">The sequence shown here is derived from an EMBL/GenBank/DDBJ whole genome shotgun (WGS) entry which is preliminary data.</text>
</comment>
<dbReference type="Pfam" id="PF01609">
    <property type="entry name" value="DDE_Tnp_1"/>
    <property type="match status" value="1"/>
</dbReference>
<dbReference type="GO" id="GO:0003677">
    <property type="term" value="F:DNA binding"/>
    <property type="evidence" value="ECO:0007669"/>
    <property type="project" value="UniProtKB-KW"/>
</dbReference>
<dbReference type="InterPro" id="IPR002559">
    <property type="entry name" value="Transposase_11"/>
</dbReference>
<dbReference type="GO" id="GO:0006313">
    <property type="term" value="P:DNA transposition"/>
    <property type="evidence" value="ECO:0007669"/>
    <property type="project" value="InterPro"/>
</dbReference>
<dbReference type="InterPro" id="IPR008490">
    <property type="entry name" value="Transposase_InsH_N"/>
</dbReference>
<dbReference type="InterPro" id="IPR047959">
    <property type="entry name" value="Transpos_IS5"/>
</dbReference>
<keyword evidence="3" id="KW-0815">Transposition</keyword>
<gene>
    <name evidence="8" type="ORF">COX41_03995</name>
</gene>
<feature type="domain" description="Transposase IS4-like" evidence="6">
    <location>
        <begin position="136"/>
        <end position="312"/>
    </location>
</feature>
<comment type="function">
    <text evidence="1">Involved in the transposition of the insertion sequence IS5.</text>
</comment>
<keyword evidence="4" id="KW-0238">DNA-binding</keyword>
<dbReference type="PANTHER" id="PTHR35604">
    <property type="entry name" value="TRANSPOSASE INSH FOR INSERTION SEQUENCE ELEMENT IS5A-RELATED"/>
    <property type="match status" value="1"/>
</dbReference>
<comment type="similarity">
    <text evidence="2">Belongs to the transposase 11 family.</text>
</comment>
<proteinExistence type="inferred from homology"/>